<dbReference type="RefSeq" id="WP_097155660.1">
    <property type="nucleotide sequence ID" value="NZ_OBEL01000007.1"/>
</dbReference>
<protein>
    <submittedName>
        <fullName evidence="2">Uncharacterized conserved protein, DUF1330 family</fullName>
    </submittedName>
</protein>
<sequence length="142" mass="16116">MQESHFHTSFSKETWDSFKSDQRPGPIDMLNLIRLRDKALYSDGTQSSGEEAFQRYSDISQPIFERLGGRIVWRGTFELTMVGPDNETWDLAFIAQYPSVEAFVSLMKDATYRQAMAHRQAGVLDSRLIRLNPSSTGNSFAG</sequence>
<dbReference type="Pfam" id="PF07045">
    <property type="entry name" value="DUF1330"/>
    <property type="match status" value="1"/>
</dbReference>
<dbReference type="Proteomes" id="UP000219439">
    <property type="component" value="Unassembled WGS sequence"/>
</dbReference>
<reference evidence="2 3" key="1">
    <citation type="submission" date="2017-09" db="EMBL/GenBank/DDBJ databases">
        <authorList>
            <person name="Ehlers B."/>
            <person name="Leendertz F.H."/>
        </authorList>
    </citation>
    <scope>NUCLEOTIDE SEQUENCE [LARGE SCALE GENOMIC DNA]</scope>
    <source>
        <strain evidence="2 3">DSM 18289</strain>
    </source>
</reference>
<accession>A0A285PHT9</accession>
<dbReference type="SUPFAM" id="SSF54909">
    <property type="entry name" value="Dimeric alpha+beta barrel"/>
    <property type="match status" value="1"/>
</dbReference>
<evidence type="ECO:0000313" key="3">
    <source>
        <dbReference type="Proteomes" id="UP000219439"/>
    </source>
</evidence>
<keyword evidence="3" id="KW-1185">Reference proteome</keyword>
<feature type="domain" description="DUF1330" evidence="1">
    <location>
        <begin position="50"/>
        <end position="122"/>
    </location>
</feature>
<proteinExistence type="predicted"/>
<dbReference type="EMBL" id="OBEL01000007">
    <property type="protein sequence ID" value="SNZ21285.1"/>
    <property type="molecule type" value="Genomic_DNA"/>
</dbReference>
<organism evidence="2 3">
    <name type="scientific">Cohaesibacter gelatinilyticus</name>
    <dbReference type="NCBI Taxonomy" id="372072"/>
    <lineage>
        <taxon>Bacteria</taxon>
        <taxon>Pseudomonadati</taxon>
        <taxon>Pseudomonadota</taxon>
        <taxon>Alphaproteobacteria</taxon>
        <taxon>Hyphomicrobiales</taxon>
        <taxon>Cohaesibacteraceae</taxon>
    </lineage>
</organism>
<dbReference type="PANTHER" id="PTHR40257">
    <property type="match status" value="1"/>
</dbReference>
<evidence type="ECO:0000259" key="1">
    <source>
        <dbReference type="Pfam" id="PF07045"/>
    </source>
</evidence>
<dbReference type="InterPro" id="IPR011008">
    <property type="entry name" value="Dimeric_a/b-barrel"/>
</dbReference>
<gene>
    <name evidence="2" type="ORF">SAMN06265368_4402</name>
</gene>
<evidence type="ECO:0000313" key="2">
    <source>
        <dbReference type="EMBL" id="SNZ21285.1"/>
    </source>
</evidence>
<dbReference type="InterPro" id="IPR010753">
    <property type="entry name" value="DUF1330"/>
</dbReference>
<dbReference type="AlphaFoldDB" id="A0A285PHT9"/>
<dbReference type="PANTHER" id="PTHR40257:SF1">
    <property type="entry name" value="DUF1330 DOMAIN-CONTAINING PROTEIN"/>
    <property type="match status" value="1"/>
</dbReference>
<name>A0A285PHT9_9HYPH</name>
<dbReference type="Gene3D" id="3.30.70.100">
    <property type="match status" value="1"/>
</dbReference>
<dbReference type="OrthoDB" id="8909581at2"/>